<evidence type="ECO:0000313" key="3">
    <source>
        <dbReference type="Proteomes" id="UP000649075"/>
    </source>
</evidence>
<organism evidence="2 3">
    <name type="scientific">Holdemanella hominis</name>
    <dbReference type="NCBI Taxonomy" id="2764327"/>
    <lineage>
        <taxon>Bacteria</taxon>
        <taxon>Bacillati</taxon>
        <taxon>Bacillota</taxon>
        <taxon>Erysipelotrichia</taxon>
        <taxon>Erysipelotrichales</taxon>
        <taxon>Erysipelotrichaceae</taxon>
        <taxon>Holdemanella</taxon>
    </lineage>
</organism>
<reference evidence="2 3" key="1">
    <citation type="submission" date="2020-08" db="EMBL/GenBank/DDBJ databases">
        <authorList>
            <person name="Liu C."/>
            <person name="Sun Q."/>
        </authorList>
    </citation>
    <scope>NUCLEOTIDE SEQUENCE [LARGE SCALE GENOMIC DNA]</scope>
    <source>
        <strain evidence="2 3">L34</strain>
    </source>
</reference>
<gene>
    <name evidence="2" type="ORF">H8911_00055</name>
</gene>
<feature type="compositionally biased region" description="Basic and acidic residues" evidence="1">
    <location>
        <begin position="34"/>
        <end position="46"/>
    </location>
</feature>
<comment type="caution">
    <text evidence="2">The sequence shown here is derived from an EMBL/GenBank/DDBJ whole genome shotgun (WGS) entry which is preliminary data.</text>
</comment>
<dbReference type="Proteomes" id="UP000649075">
    <property type="component" value="Unassembled WGS sequence"/>
</dbReference>
<name>A0ABR7KFC4_9FIRM</name>
<dbReference type="RefSeq" id="WP_186998283.1">
    <property type="nucleotide sequence ID" value="NZ_JACRWH010000001.1"/>
</dbReference>
<accession>A0ABR7KFC4</accession>
<sequence length="80" mass="9407">MLESHYEKHGKEMGFVSSEEYEMAASDAVNNPESLHKTEKEDGDDVYYKEDTNEFVIVSTDRYIRNNFNPDSGKKYFDRQ</sequence>
<feature type="region of interest" description="Disordered" evidence="1">
    <location>
        <begin position="23"/>
        <end position="46"/>
    </location>
</feature>
<dbReference type="EMBL" id="JACRWH010000001">
    <property type="protein sequence ID" value="MBC6011157.1"/>
    <property type="molecule type" value="Genomic_DNA"/>
</dbReference>
<evidence type="ECO:0000256" key="1">
    <source>
        <dbReference type="SAM" id="MobiDB-lite"/>
    </source>
</evidence>
<evidence type="ECO:0000313" key="2">
    <source>
        <dbReference type="EMBL" id="MBC6011157.1"/>
    </source>
</evidence>
<protein>
    <submittedName>
        <fullName evidence="2">Uncharacterized protein</fullName>
    </submittedName>
</protein>
<keyword evidence="3" id="KW-1185">Reference proteome</keyword>
<proteinExistence type="predicted"/>